<keyword evidence="1" id="KW-0472">Membrane</keyword>
<keyword evidence="2" id="KW-0732">Signal</keyword>
<organism evidence="3">
    <name type="scientific">Flexilinea flocculi</name>
    <dbReference type="NCBI Taxonomy" id="1678840"/>
    <lineage>
        <taxon>Bacteria</taxon>
        <taxon>Bacillati</taxon>
        <taxon>Chloroflexota</taxon>
        <taxon>Anaerolineae</taxon>
        <taxon>Anaerolineales</taxon>
        <taxon>Anaerolineaceae</taxon>
        <taxon>Flexilinea</taxon>
    </lineage>
</organism>
<dbReference type="STRING" id="1678840.ATC1_11289"/>
<evidence type="ECO:0000256" key="2">
    <source>
        <dbReference type="SAM" id="SignalP"/>
    </source>
</evidence>
<dbReference type="OrthoDB" id="134970at2"/>
<dbReference type="InterPro" id="IPR018580">
    <property type="entry name" value="Uncharacterised_YfhO"/>
</dbReference>
<dbReference type="Pfam" id="PF09586">
    <property type="entry name" value="YfhO"/>
    <property type="match status" value="1"/>
</dbReference>
<dbReference type="EMBL" id="DF968179">
    <property type="protein sequence ID" value="GAP39360.1"/>
    <property type="molecule type" value="Genomic_DNA"/>
</dbReference>
<feature type="signal peptide" evidence="2">
    <location>
        <begin position="1"/>
        <end position="27"/>
    </location>
</feature>
<dbReference type="PANTHER" id="PTHR38454">
    <property type="entry name" value="INTEGRAL MEMBRANE PROTEIN-RELATED"/>
    <property type="match status" value="1"/>
</dbReference>
<evidence type="ECO:0000313" key="4">
    <source>
        <dbReference type="Proteomes" id="UP000053370"/>
    </source>
</evidence>
<dbReference type="AlphaFoldDB" id="A0A0K8PB34"/>
<protein>
    <submittedName>
        <fullName evidence="3">Bacterial membrane protein YfhO</fullName>
    </submittedName>
</protein>
<dbReference type="RefSeq" id="WP_062277525.1">
    <property type="nucleotide sequence ID" value="NZ_DF968179.1"/>
</dbReference>
<dbReference type="PANTHER" id="PTHR38454:SF1">
    <property type="entry name" value="INTEGRAL MEMBRANE PROTEIN"/>
    <property type="match status" value="1"/>
</dbReference>
<evidence type="ECO:0000313" key="3">
    <source>
        <dbReference type="EMBL" id="GAP39360.1"/>
    </source>
</evidence>
<keyword evidence="1" id="KW-0812">Transmembrane</keyword>
<feature type="chain" id="PRO_5005513897" evidence="2">
    <location>
        <begin position="28"/>
        <end position="447"/>
    </location>
</feature>
<name>A0A0K8PB34_9CHLR</name>
<gene>
    <name evidence="3" type="ORF">ATC1_11289</name>
</gene>
<proteinExistence type="predicted"/>
<keyword evidence="1" id="KW-1133">Transmembrane helix</keyword>
<reference evidence="3" key="1">
    <citation type="journal article" date="2015" name="Genome Announc.">
        <title>Draft Genome Sequence of Anaerolineae Strain TC1, a Novel Isolate from a Methanogenic Wastewater Treatment System.</title>
        <authorList>
            <person name="Matsuura N."/>
            <person name="Tourlousse D.M."/>
            <person name="Sun L."/>
            <person name="Toyonaga M."/>
            <person name="Kuroda K."/>
            <person name="Ohashi A."/>
            <person name="Cruz R."/>
            <person name="Yamaguchi T."/>
            <person name="Sekiguchi Y."/>
        </authorList>
    </citation>
    <scope>NUCLEOTIDE SEQUENCE [LARGE SCALE GENOMIC DNA]</scope>
    <source>
        <strain evidence="3">TC1</strain>
    </source>
</reference>
<evidence type="ECO:0000256" key="1">
    <source>
        <dbReference type="SAM" id="Phobius"/>
    </source>
</evidence>
<dbReference type="Proteomes" id="UP000053370">
    <property type="component" value="Unassembled WGS sequence"/>
</dbReference>
<accession>A0A0K8PB34</accession>
<feature type="transmembrane region" description="Helical" evidence="1">
    <location>
        <begin position="406"/>
        <end position="426"/>
    </location>
</feature>
<keyword evidence="4" id="KW-1185">Reference proteome</keyword>
<sequence length="447" mass="50852">MKKLLNIIFPFFMIFFLLGINLQTAHAADGQADDSQISNIDSYSEFIAKVDSVLNRIHLMDGGFYRIEKDFQRDLNDAMQFRYHGLSHYSSTTKTNTLDFLLRLGINQTYYWTRYGSGSTAFVDSLLGIRYFLSRDEVPAKAYPERFSQDGIHVYENPVAFPISFLVGKSAVLGTDVYTKNLFDIQNQLYYSLGGEADKQLLIPAKNPKTSLLNINTVKDEKGVLYAKIDGNNESEISWTIEIDNPNPLYLYLETPDRTNDDTAEIYVDNVFIGKYLSVDRYGILPLGKFQTGTTVIVKLKMLKPNLKLNQAYFYYEDWDLLQNFSKKIQENAVTLSAVSGSHLSGNAVVNSDDQYLFFSIPYDDDWSVSIDAEVAEPIRIFDALMAVKIDSGNHTIDLQYIPKGFHTGILLSILSLILLIVVAFWKKIQKSTNFQNQSDCSDTKYR</sequence>